<dbReference type="EMBL" id="CP029551">
    <property type="protein sequence ID" value="AWN35371.1"/>
    <property type="molecule type" value="Genomic_DNA"/>
</dbReference>
<organism evidence="1 2">
    <name type="scientific">Methylobacterium radiodurans</name>
    <dbReference type="NCBI Taxonomy" id="2202828"/>
    <lineage>
        <taxon>Bacteria</taxon>
        <taxon>Pseudomonadati</taxon>
        <taxon>Pseudomonadota</taxon>
        <taxon>Alphaproteobacteria</taxon>
        <taxon>Hyphomicrobiales</taxon>
        <taxon>Methylobacteriaceae</taxon>
        <taxon>Methylobacterium</taxon>
    </lineage>
</organism>
<dbReference type="KEGG" id="meti:DK427_06180"/>
<dbReference type="RefSeq" id="WP_109950492.1">
    <property type="nucleotide sequence ID" value="NZ_CP029551.1"/>
</dbReference>
<name>A0A2U8VPL7_9HYPH</name>
<accession>A0A2U8VPL7</accession>
<protein>
    <recommendedName>
        <fullName evidence="3">Class I SAM-dependent methyltransferase</fullName>
    </recommendedName>
</protein>
<keyword evidence="2" id="KW-1185">Reference proteome</keyword>
<dbReference type="Proteomes" id="UP000246058">
    <property type="component" value="Chromosome"/>
</dbReference>
<proteinExistence type="predicted"/>
<dbReference type="OrthoDB" id="5449792at2"/>
<dbReference type="AlphaFoldDB" id="A0A2U8VPL7"/>
<evidence type="ECO:0008006" key="3">
    <source>
        <dbReference type="Google" id="ProtNLM"/>
    </source>
</evidence>
<sequence length="251" mass="27186">MLLDLALWLATPAPWRHRRLGYVRESVLLSARARRCRRVWAPHAAHTRAAVLAACADLPLRREAVVLGSGPLADVPLAELAAAFERVVLVDAVHPLSARLAARRFGHVRLVTADLTGAGDPVGDLCGRADLTVSANLLTQLPVVPVDRHEAAGLPVPERLGAEIVAAHLAALGRLPGRVCLVTDTEQRTEDRAGRVTDRLDLLFGVSLPPAPLSWDWELAPFGEAERHRRLVHSVRAYPDWAAARDGLSLP</sequence>
<evidence type="ECO:0000313" key="2">
    <source>
        <dbReference type="Proteomes" id="UP000246058"/>
    </source>
</evidence>
<reference evidence="1 2" key="1">
    <citation type="submission" date="2018-05" db="EMBL/GenBank/DDBJ databases">
        <title>Complete Genome Sequence of Methylobacterium sp. 17Sr1-43.</title>
        <authorList>
            <person name="Srinivasan S."/>
        </authorList>
    </citation>
    <scope>NUCLEOTIDE SEQUENCE [LARGE SCALE GENOMIC DNA]</scope>
    <source>
        <strain evidence="1 2">17Sr1-43</strain>
    </source>
</reference>
<gene>
    <name evidence="1" type="ORF">DK427_06180</name>
</gene>
<evidence type="ECO:0000313" key="1">
    <source>
        <dbReference type="EMBL" id="AWN35371.1"/>
    </source>
</evidence>